<feature type="domain" description="Spore germination GerAC-like C-terminal" evidence="8">
    <location>
        <begin position="214"/>
        <end position="380"/>
    </location>
</feature>
<dbReference type="InterPro" id="IPR046953">
    <property type="entry name" value="Spore_GerAC-like_C"/>
</dbReference>
<accession>A0ABQ1EB24</accession>
<dbReference type="InterPro" id="IPR038501">
    <property type="entry name" value="Spore_GerAC_C_sf"/>
</dbReference>
<keyword evidence="5" id="KW-0472">Membrane</keyword>
<dbReference type="PROSITE" id="PS51257">
    <property type="entry name" value="PROKAR_LIPOPROTEIN"/>
    <property type="match status" value="1"/>
</dbReference>
<evidence type="ECO:0000256" key="7">
    <source>
        <dbReference type="ARBA" id="ARBA00023288"/>
    </source>
</evidence>
<dbReference type="InterPro" id="IPR008844">
    <property type="entry name" value="Spore_GerAC-like"/>
</dbReference>
<evidence type="ECO:0000259" key="9">
    <source>
        <dbReference type="Pfam" id="PF25198"/>
    </source>
</evidence>
<evidence type="ECO:0000256" key="4">
    <source>
        <dbReference type="ARBA" id="ARBA00022729"/>
    </source>
</evidence>
<dbReference type="Gene3D" id="3.30.300.210">
    <property type="entry name" value="Nutrient germinant receptor protein C, domain 3"/>
    <property type="match status" value="1"/>
</dbReference>
<keyword evidence="7" id="KW-0449">Lipoprotein</keyword>
<keyword evidence="3" id="KW-0309">Germination</keyword>
<dbReference type="RefSeq" id="WP_206870277.1">
    <property type="nucleotide sequence ID" value="NZ_BMBA01000002.1"/>
</dbReference>
<evidence type="ECO:0000313" key="10">
    <source>
        <dbReference type="EMBL" id="GFZ31997.1"/>
    </source>
</evidence>
<comment type="subcellular location">
    <subcellularLocation>
        <location evidence="1">Membrane</location>
        <topology evidence="1">Lipid-anchor</topology>
    </subcellularLocation>
</comment>
<sequence>MKKLRGLCAILEICITATLFQGCWDMREINELGLVMAVGVDKKDEDEFSVTVQVAKPNEAGGGNKGASSEPVWVGTATGKTIFDAIRNVAKMSSRRIMWAHNNIIVIGEDLARDSITPVIDFFTHNSELRMKTWVAVVKGEARPYIEAKTGMESIPALSLARLYKYGELPAKSIKSDMLTIFRDYKSDSQQPIISQLNMVTNTSKKDTQVELVGAGVLKDDKLVGFLTPDETRGINFVREKVKSSILSVALPVILLNNKRVTVELHDIKTKIKSTIVDDTPQIAININAVGEITEQDEVSNVSIDIFKKEVENLIEAKIKGDTEDAIKKLQTEFDSDVVAFGRIVHIQNKEQWDKNLKYKWGEKFRKASVKVEAKINVDSSSLFQIPIQNEKINGGEKVEGKDK</sequence>
<dbReference type="Gene3D" id="6.20.190.10">
    <property type="entry name" value="Nutrient germinant receptor protein C, domain 1"/>
    <property type="match status" value="1"/>
</dbReference>
<evidence type="ECO:0000256" key="2">
    <source>
        <dbReference type="ARBA" id="ARBA00007886"/>
    </source>
</evidence>
<dbReference type="Pfam" id="PF25198">
    <property type="entry name" value="Spore_GerAC_N"/>
    <property type="match status" value="1"/>
</dbReference>
<organism evidence="10 11">
    <name type="scientific">Clostridium zeae</name>
    <dbReference type="NCBI Taxonomy" id="2759022"/>
    <lineage>
        <taxon>Bacteria</taxon>
        <taxon>Bacillati</taxon>
        <taxon>Bacillota</taxon>
        <taxon>Clostridia</taxon>
        <taxon>Eubacteriales</taxon>
        <taxon>Clostridiaceae</taxon>
        <taxon>Clostridium</taxon>
    </lineage>
</organism>
<evidence type="ECO:0000256" key="1">
    <source>
        <dbReference type="ARBA" id="ARBA00004635"/>
    </source>
</evidence>
<reference evidence="10 11" key="1">
    <citation type="journal article" date="2021" name="Int. J. Syst. Evol. Microbiol.">
        <title>Clostridium zeae sp. nov., isolated from corn silage.</title>
        <authorList>
            <person name="Kobayashi H."/>
            <person name="Tanizawa Y."/>
            <person name="Yagura M."/>
            <person name="Sakamoto M."/>
            <person name="Ohkuma M."/>
            <person name="Tohno M."/>
        </authorList>
    </citation>
    <scope>NUCLEOTIDE SEQUENCE [LARGE SCALE GENOMIC DNA]</scope>
    <source>
        <strain evidence="10 11">CSC2</strain>
    </source>
</reference>
<keyword evidence="6" id="KW-0564">Palmitate</keyword>
<evidence type="ECO:0000256" key="6">
    <source>
        <dbReference type="ARBA" id="ARBA00023139"/>
    </source>
</evidence>
<dbReference type="InterPro" id="IPR057336">
    <property type="entry name" value="GerAC_N"/>
</dbReference>
<evidence type="ECO:0000259" key="8">
    <source>
        <dbReference type="Pfam" id="PF05504"/>
    </source>
</evidence>
<dbReference type="EMBL" id="BMBA01000002">
    <property type="protein sequence ID" value="GFZ31997.1"/>
    <property type="molecule type" value="Genomic_DNA"/>
</dbReference>
<dbReference type="NCBIfam" id="TIGR02887">
    <property type="entry name" value="spore_ger_x_C"/>
    <property type="match status" value="1"/>
</dbReference>
<dbReference type="PANTHER" id="PTHR35789:SF1">
    <property type="entry name" value="SPORE GERMINATION PROTEIN B3"/>
    <property type="match status" value="1"/>
</dbReference>
<keyword evidence="4" id="KW-0732">Signal</keyword>
<evidence type="ECO:0000256" key="3">
    <source>
        <dbReference type="ARBA" id="ARBA00022544"/>
    </source>
</evidence>
<evidence type="ECO:0000256" key="5">
    <source>
        <dbReference type="ARBA" id="ARBA00023136"/>
    </source>
</evidence>
<protein>
    <submittedName>
        <fullName evidence="10">Spore gernimation protein GerC</fullName>
    </submittedName>
</protein>
<feature type="domain" description="Spore germination protein N-terminal" evidence="9">
    <location>
        <begin position="25"/>
        <end position="197"/>
    </location>
</feature>
<dbReference type="Proteomes" id="UP000663802">
    <property type="component" value="Unassembled WGS sequence"/>
</dbReference>
<comment type="caution">
    <text evidence="10">The sequence shown here is derived from an EMBL/GenBank/DDBJ whole genome shotgun (WGS) entry which is preliminary data.</text>
</comment>
<proteinExistence type="inferred from homology"/>
<evidence type="ECO:0000313" key="11">
    <source>
        <dbReference type="Proteomes" id="UP000663802"/>
    </source>
</evidence>
<dbReference type="Pfam" id="PF05504">
    <property type="entry name" value="Spore_GerAC"/>
    <property type="match status" value="1"/>
</dbReference>
<keyword evidence="11" id="KW-1185">Reference proteome</keyword>
<name>A0ABQ1EB24_9CLOT</name>
<gene>
    <name evidence="10" type="ORF">CSC2_25230</name>
</gene>
<comment type="similarity">
    <text evidence="2">Belongs to the GerABKC lipoprotein family.</text>
</comment>
<dbReference type="PANTHER" id="PTHR35789">
    <property type="entry name" value="SPORE GERMINATION PROTEIN B3"/>
    <property type="match status" value="1"/>
</dbReference>